<accession>A0A9Q0RUV3</accession>
<gene>
    <name evidence="1" type="ORF">Bhyg_13617</name>
</gene>
<protein>
    <submittedName>
        <fullName evidence="1">Uncharacterized protein</fullName>
    </submittedName>
</protein>
<dbReference type="Proteomes" id="UP001151699">
    <property type="component" value="Chromosome C"/>
</dbReference>
<evidence type="ECO:0000313" key="1">
    <source>
        <dbReference type="EMBL" id="KAJ6635035.1"/>
    </source>
</evidence>
<dbReference type="AlphaFoldDB" id="A0A9Q0RUV3"/>
<evidence type="ECO:0000313" key="2">
    <source>
        <dbReference type="Proteomes" id="UP001151699"/>
    </source>
</evidence>
<name>A0A9Q0RUV3_9DIPT</name>
<comment type="caution">
    <text evidence="1">The sequence shown here is derived from an EMBL/GenBank/DDBJ whole genome shotgun (WGS) entry which is preliminary data.</text>
</comment>
<keyword evidence="2" id="KW-1185">Reference proteome</keyword>
<proteinExistence type="predicted"/>
<sequence>MFRHFTSNEPILLTVHGTGGHSQKVVDFFLAVIYLQFLIREMFLEDGLWLKMVNGEMVGITRDVYCVFKLITFPFTPHNREDCSFVNSTTQLVLFRLHPLAYSHEKIKL</sequence>
<reference evidence="1" key="1">
    <citation type="submission" date="2022-07" db="EMBL/GenBank/DDBJ databases">
        <authorList>
            <person name="Trinca V."/>
            <person name="Uliana J.V.C."/>
            <person name="Torres T.T."/>
            <person name="Ward R.J."/>
            <person name="Monesi N."/>
        </authorList>
    </citation>
    <scope>NUCLEOTIDE SEQUENCE</scope>
    <source>
        <strain evidence="1">HSMRA1968</strain>
        <tissue evidence="1">Whole embryos</tissue>
    </source>
</reference>
<dbReference type="EMBL" id="WJQU01000004">
    <property type="protein sequence ID" value="KAJ6635035.1"/>
    <property type="molecule type" value="Genomic_DNA"/>
</dbReference>
<organism evidence="1 2">
    <name type="scientific">Pseudolycoriella hygida</name>
    <dbReference type="NCBI Taxonomy" id="35572"/>
    <lineage>
        <taxon>Eukaryota</taxon>
        <taxon>Metazoa</taxon>
        <taxon>Ecdysozoa</taxon>
        <taxon>Arthropoda</taxon>
        <taxon>Hexapoda</taxon>
        <taxon>Insecta</taxon>
        <taxon>Pterygota</taxon>
        <taxon>Neoptera</taxon>
        <taxon>Endopterygota</taxon>
        <taxon>Diptera</taxon>
        <taxon>Nematocera</taxon>
        <taxon>Sciaroidea</taxon>
        <taxon>Sciaridae</taxon>
        <taxon>Pseudolycoriella</taxon>
    </lineage>
</organism>